<dbReference type="EMBL" id="LXQA010311561">
    <property type="protein sequence ID" value="MCI42975.1"/>
    <property type="molecule type" value="Genomic_DNA"/>
</dbReference>
<comment type="caution">
    <text evidence="1">The sequence shown here is derived from an EMBL/GenBank/DDBJ whole genome shotgun (WGS) entry which is preliminary data.</text>
</comment>
<dbReference type="Proteomes" id="UP000265520">
    <property type="component" value="Unassembled WGS sequence"/>
</dbReference>
<evidence type="ECO:0000313" key="2">
    <source>
        <dbReference type="Proteomes" id="UP000265520"/>
    </source>
</evidence>
<proteinExistence type="predicted"/>
<accession>A0A392S507</accession>
<name>A0A392S507_9FABA</name>
<sequence length="59" mass="6464">MGNLICDSGATNTVLPVSMFTEGFMNHEPNLESHLRRHEPGGRAYIGLDSPPLLAMVLR</sequence>
<evidence type="ECO:0000313" key="1">
    <source>
        <dbReference type="EMBL" id="MCI42975.1"/>
    </source>
</evidence>
<dbReference type="AlphaFoldDB" id="A0A392S507"/>
<reference evidence="1 2" key="1">
    <citation type="journal article" date="2018" name="Front. Plant Sci.">
        <title>Red Clover (Trifolium pratense) and Zigzag Clover (T. medium) - A Picture of Genomic Similarities and Differences.</title>
        <authorList>
            <person name="Dluhosova J."/>
            <person name="Istvanek J."/>
            <person name="Nedelnik J."/>
            <person name="Repkova J."/>
        </authorList>
    </citation>
    <scope>NUCLEOTIDE SEQUENCE [LARGE SCALE GENOMIC DNA]</scope>
    <source>
        <strain evidence="2">cv. 10/8</strain>
        <tissue evidence="1">Leaf</tissue>
    </source>
</reference>
<protein>
    <submittedName>
        <fullName evidence="1">Uncharacterized protein</fullName>
    </submittedName>
</protein>
<keyword evidence="2" id="KW-1185">Reference proteome</keyword>
<organism evidence="1 2">
    <name type="scientific">Trifolium medium</name>
    <dbReference type="NCBI Taxonomy" id="97028"/>
    <lineage>
        <taxon>Eukaryota</taxon>
        <taxon>Viridiplantae</taxon>
        <taxon>Streptophyta</taxon>
        <taxon>Embryophyta</taxon>
        <taxon>Tracheophyta</taxon>
        <taxon>Spermatophyta</taxon>
        <taxon>Magnoliopsida</taxon>
        <taxon>eudicotyledons</taxon>
        <taxon>Gunneridae</taxon>
        <taxon>Pentapetalae</taxon>
        <taxon>rosids</taxon>
        <taxon>fabids</taxon>
        <taxon>Fabales</taxon>
        <taxon>Fabaceae</taxon>
        <taxon>Papilionoideae</taxon>
        <taxon>50 kb inversion clade</taxon>
        <taxon>NPAAA clade</taxon>
        <taxon>Hologalegina</taxon>
        <taxon>IRL clade</taxon>
        <taxon>Trifolieae</taxon>
        <taxon>Trifolium</taxon>
    </lineage>
</organism>